<evidence type="ECO:0000256" key="3">
    <source>
        <dbReference type="ARBA" id="ARBA00022527"/>
    </source>
</evidence>
<evidence type="ECO:0000256" key="2">
    <source>
        <dbReference type="ARBA" id="ARBA00022475"/>
    </source>
</evidence>
<reference evidence="13" key="1">
    <citation type="submission" date="2025-04" db="UniProtKB">
        <authorList>
            <consortium name="RefSeq"/>
        </authorList>
    </citation>
    <scope>IDENTIFICATION</scope>
    <source>
        <tissue evidence="14 15">Leaf</tissue>
    </source>
</reference>
<feature type="binding site" evidence="8">
    <location>
        <position position="111"/>
    </location>
    <ligand>
        <name>ATP</name>
        <dbReference type="ChEBI" id="CHEBI:30616"/>
    </ligand>
</feature>
<accession>A0A8B8PG46</accession>
<dbReference type="RefSeq" id="XP_030533780.1">
    <property type="nucleotide sequence ID" value="XM_030677920.1"/>
</dbReference>
<protein>
    <submittedName>
        <fullName evidence="13 14 15">Probable serine/threonine-protein kinase PBL19</fullName>
    </submittedName>
</protein>
<dbReference type="Pfam" id="PF07714">
    <property type="entry name" value="PK_Tyr_Ser-Thr"/>
    <property type="match status" value="1"/>
</dbReference>
<dbReference type="InterPro" id="IPR000719">
    <property type="entry name" value="Prot_kinase_dom"/>
</dbReference>
<dbReference type="FunFam" id="1.10.510.10:FF:000095">
    <property type="entry name" value="protein STRUBBELIG-RECEPTOR FAMILY 8"/>
    <property type="match status" value="1"/>
</dbReference>
<dbReference type="PANTHER" id="PTHR45621">
    <property type="entry name" value="OS01G0588500 PROTEIN-RELATED"/>
    <property type="match status" value="1"/>
</dbReference>
<dbReference type="Gene3D" id="3.30.200.20">
    <property type="entry name" value="Phosphorylase Kinase, domain 1"/>
    <property type="match status" value="1"/>
</dbReference>
<sequence length="388" mass="43490">MKCFYFKNKSKCKDKAVSAPECGTEREPGNSAANRTTKSLSSLPSPRRSITELYKEKQHALRVFAYEELRQATNGFSRMLKIGEGGFGSVYKGTVSPPNGKGRPLVVAIKKLNQNGLQGRKEWLMEVQCLSVVNHPNLVKLLGYCSVENERGVQLLLVYEFMSNRSLDDHLFNRALPTLPWKTRLEIILGAAEGLAYLHEVMEPKVIYRDFKSSNVLLDDNFRPKLSDFGMAREGPEDDRTHVTTAVVGTYGYAAPEYVETGHLTIQSDIWTFGVVLYEILTGRRAVERSRPPKEQKLLDWVKDYPADSRMSIMIMDPRLRNQYSFAAARTVMKLAESCLCKNAKDRPTMSEVVSTLKQAIEQSGETATSATGNAESSGTRKVGQSRK</sequence>
<evidence type="ECO:0000313" key="15">
    <source>
        <dbReference type="RefSeq" id="XP_048131841.1"/>
    </source>
</evidence>
<dbReference type="RefSeq" id="XP_048131840.1">
    <property type="nucleotide sequence ID" value="XM_048275883.1"/>
</dbReference>
<proteinExistence type="inferred from homology"/>
<evidence type="ECO:0000256" key="7">
    <source>
        <dbReference type="ARBA" id="ARBA00022840"/>
    </source>
</evidence>
<gene>
    <name evidence="13 14 15" type="primary">LOC115743207</name>
</gene>
<keyword evidence="5 8" id="KW-0547">Nucleotide-binding</keyword>
<evidence type="ECO:0000256" key="4">
    <source>
        <dbReference type="ARBA" id="ARBA00022679"/>
    </source>
</evidence>
<organism evidence="12 13">
    <name type="scientific">Rhodamnia argentea</name>
    <dbReference type="NCBI Taxonomy" id="178133"/>
    <lineage>
        <taxon>Eukaryota</taxon>
        <taxon>Viridiplantae</taxon>
        <taxon>Streptophyta</taxon>
        <taxon>Embryophyta</taxon>
        <taxon>Tracheophyta</taxon>
        <taxon>Spermatophyta</taxon>
        <taxon>Magnoliopsida</taxon>
        <taxon>eudicotyledons</taxon>
        <taxon>Gunneridae</taxon>
        <taxon>Pentapetalae</taxon>
        <taxon>rosids</taxon>
        <taxon>malvids</taxon>
        <taxon>Myrtales</taxon>
        <taxon>Myrtaceae</taxon>
        <taxon>Myrtoideae</taxon>
        <taxon>Myrteae</taxon>
        <taxon>Australasian group</taxon>
        <taxon>Rhodamnia</taxon>
    </lineage>
</organism>
<feature type="region of interest" description="Disordered" evidence="10">
    <location>
        <begin position="15"/>
        <end position="47"/>
    </location>
</feature>
<evidence type="ECO:0000256" key="1">
    <source>
        <dbReference type="ARBA" id="ARBA00004236"/>
    </source>
</evidence>
<dbReference type="SUPFAM" id="SSF56112">
    <property type="entry name" value="Protein kinase-like (PK-like)"/>
    <property type="match status" value="1"/>
</dbReference>
<evidence type="ECO:0000256" key="6">
    <source>
        <dbReference type="ARBA" id="ARBA00022777"/>
    </source>
</evidence>
<keyword evidence="4" id="KW-0808">Transferase</keyword>
<evidence type="ECO:0000256" key="9">
    <source>
        <dbReference type="RuleBase" id="RU000304"/>
    </source>
</evidence>
<feature type="domain" description="Protein kinase" evidence="11">
    <location>
        <begin position="76"/>
        <end position="361"/>
    </location>
</feature>
<keyword evidence="2" id="KW-1003">Cell membrane</keyword>
<dbReference type="InterPro" id="IPR050823">
    <property type="entry name" value="Plant_Ser_Thr_Prot_Kinase"/>
</dbReference>
<comment type="similarity">
    <text evidence="9">Belongs to the protein kinase superfamily.</text>
</comment>
<comment type="subcellular location">
    <subcellularLocation>
        <location evidence="1">Cell membrane</location>
    </subcellularLocation>
</comment>
<keyword evidence="12" id="KW-1185">Reference proteome</keyword>
<dbReference type="GO" id="GO:0005524">
    <property type="term" value="F:ATP binding"/>
    <property type="evidence" value="ECO:0007669"/>
    <property type="project" value="UniProtKB-UniRule"/>
</dbReference>
<dbReference type="KEGG" id="rarg:115743207"/>
<evidence type="ECO:0000313" key="14">
    <source>
        <dbReference type="RefSeq" id="XP_048131840.1"/>
    </source>
</evidence>
<keyword evidence="7 8" id="KW-0067">ATP-binding</keyword>
<dbReference type="GO" id="GO:0004674">
    <property type="term" value="F:protein serine/threonine kinase activity"/>
    <property type="evidence" value="ECO:0007669"/>
    <property type="project" value="UniProtKB-KW"/>
</dbReference>
<dbReference type="RefSeq" id="XP_048131841.1">
    <property type="nucleotide sequence ID" value="XM_048275884.1"/>
</dbReference>
<evidence type="ECO:0000256" key="10">
    <source>
        <dbReference type="SAM" id="MobiDB-lite"/>
    </source>
</evidence>
<evidence type="ECO:0000313" key="12">
    <source>
        <dbReference type="Proteomes" id="UP000827889"/>
    </source>
</evidence>
<feature type="region of interest" description="Disordered" evidence="10">
    <location>
        <begin position="362"/>
        <end position="388"/>
    </location>
</feature>
<dbReference type="GO" id="GO:0005886">
    <property type="term" value="C:plasma membrane"/>
    <property type="evidence" value="ECO:0007669"/>
    <property type="project" value="UniProtKB-SubCell"/>
</dbReference>
<evidence type="ECO:0000256" key="8">
    <source>
        <dbReference type="PROSITE-ProRule" id="PRU10141"/>
    </source>
</evidence>
<keyword evidence="3 9" id="KW-0723">Serine/threonine-protein kinase</keyword>
<name>A0A8B8PG46_9MYRT</name>
<dbReference type="InterPro" id="IPR017441">
    <property type="entry name" value="Protein_kinase_ATP_BS"/>
</dbReference>
<keyword evidence="6 13" id="KW-0418">Kinase</keyword>
<evidence type="ECO:0000256" key="5">
    <source>
        <dbReference type="ARBA" id="ARBA00022741"/>
    </source>
</evidence>
<dbReference type="OrthoDB" id="4062651at2759"/>
<dbReference type="AlphaFoldDB" id="A0A8B8PG46"/>
<evidence type="ECO:0000313" key="13">
    <source>
        <dbReference type="RefSeq" id="XP_030533780.1"/>
    </source>
</evidence>
<evidence type="ECO:0000259" key="11">
    <source>
        <dbReference type="PROSITE" id="PS50011"/>
    </source>
</evidence>
<dbReference type="Proteomes" id="UP000827889">
    <property type="component" value="Chromosome 3"/>
</dbReference>
<dbReference type="InterPro" id="IPR008271">
    <property type="entry name" value="Ser/Thr_kinase_AS"/>
</dbReference>
<dbReference type="InterPro" id="IPR001245">
    <property type="entry name" value="Ser-Thr/Tyr_kinase_cat_dom"/>
</dbReference>
<dbReference type="PROSITE" id="PS50011">
    <property type="entry name" value="PROTEIN_KINASE_DOM"/>
    <property type="match status" value="1"/>
</dbReference>
<dbReference type="PROSITE" id="PS00107">
    <property type="entry name" value="PROTEIN_KINASE_ATP"/>
    <property type="match status" value="1"/>
</dbReference>
<keyword evidence="2" id="KW-0472">Membrane</keyword>
<feature type="compositionally biased region" description="Polar residues" evidence="10">
    <location>
        <begin position="362"/>
        <end position="380"/>
    </location>
</feature>
<dbReference type="InterPro" id="IPR011009">
    <property type="entry name" value="Kinase-like_dom_sf"/>
</dbReference>
<dbReference type="CDD" id="cd14066">
    <property type="entry name" value="STKc_IRAK"/>
    <property type="match status" value="1"/>
</dbReference>
<dbReference type="Gene3D" id="1.10.510.10">
    <property type="entry name" value="Transferase(Phosphotransferase) domain 1"/>
    <property type="match status" value="1"/>
</dbReference>
<dbReference type="GeneID" id="115743207"/>
<dbReference type="PROSITE" id="PS00108">
    <property type="entry name" value="PROTEIN_KINASE_ST"/>
    <property type="match status" value="1"/>
</dbReference>